<keyword evidence="3" id="KW-1185">Reference proteome</keyword>
<protein>
    <recommendedName>
        <fullName evidence="4">DUF1764 domain-containing protein</fullName>
    </recommendedName>
</protein>
<evidence type="ECO:0008006" key="4">
    <source>
        <dbReference type="Google" id="ProtNLM"/>
    </source>
</evidence>
<dbReference type="Proteomes" id="UP000729402">
    <property type="component" value="Unassembled WGS sequence"/>
</dbReference>
<comment type="caution">
    <text evidence="2">The sequence shown here is derived from an EMBL/GenBank/DDBJ whole genome shotgun (WGS) entry which is preliminary data.</text>
</comment>
<accession>A0A8J5SUY3</accession>
<dbReference type="PANTHER" id="PTHR34066:SF1">
    <property type="entry name" value="DUF1764 FAMILY PROTEIN"/>
    <property type="match status" value="1"/>
</dbReference>
<feature type="compositionally biased region" description="Basic and acidic residues" evidence="1">
    <location>
        <begin position="131"/>
        <end position="140"/>
    </location>
</feature>
<gene>
    <name evidence="2" type="ORF">GUJ93_ZPchr0003g17155</name>
</gene>
<evidence type="ECO:0000256" key="1">
    <source>
        <dbReference type="SAM" id="MobiDB-lite"/>
    </source>
</evidence>
<proteinExistence type="predicted"/>
<feature type="compositionally biased region" description="Basic residues" evidence="1">
    <location>
        <begin position="1"/>
        <end position="14"/>
    </location>
</feature>
<reference evidence="2" key="2">
    <citation type="submission" date="2021-02" db="EMBL/GenBank/DDBJ databases">
        <authorList>
            <person name="Kimball J.A."/>
            <person name="Haas M.W."/>
            <person name="Macchietto M."/>
            <person name="Kono T."/>
            <person name="Duquette J."/>
            <person name="Shao M."/>
        </authorList>
    </citation>
    <scope>NUCLEOTIDE SEQUENCE</scope>
    <source>
        <tissue evidence="2">Fresh leaf tissue</tissue>
    </source>
</reference>
<dbReference type="Pfam" id="PF08576">
    <property type="entry name" value="DUF1764"/>
    <property type="match status" value="1"/>
</dbReference>
<reference evidence="2" key="1">
    <citation type="journal article" date="2021" name="bioRxiv">
        <title>Whole Genome Assembly and Annotation of Northern Wild Rice, Zizania palustris L., Supports a Whole Genome Duplication in the Zizania Genus.</title>
        <authorList>
            <person name="Haas M."/>
            <person name="Kono T."/>
            <person name="Macchietto M."/>
            <person name="Millas R."/>
            <person name="McGilp L."/>
            <person name="Shao M."/>
            <person name="Duquette J."/>
            <person name="Hirsch C.N."/>
            <person name="Kimball J."/>
        </authorList>
    </citation>
    <scope>NUCLEOTIDE SEQUENCE</scope>
    <source>
        <tissue evidence="2">Fresh leaf tissue</tissue>
    </source>
</reference>
<name>A0A8J5SUY3_ZIZPA</name>
<dbReference type="InterPro" id="IPR013885">
    <property type="entry name" value="DUF1764_euk"/>
</dbReference>
<dbReference type="EMBL" id="JAAALK010000286">
    <property type="protein sequence ID" value="KAG8062214.1"/>
    <property type="molecule type" value="Genomic_DNA"/>
</dbReference>
<dbReference type="OrthoDB" id="20835at2759"/>
<feature type="compositionally biased region" description="Basic and acidic residues" evidence="1">
    <location>
        <begin position="30"/>
        <end position="44"/>
    </location>
</feature>
<dbReference type="PANTHER" id="PTHR34066">
    <property type="entry name" value="GROWTH FACTOR 2"/>
    <property type="match status" value="1"/>
</dbReference>
<organism evidence="2 3">
    <name type="scientific">Zizania palustris</name>
    <name type="common">Northern wild rice</name>
    <dbReference type="NCBI Taxonomy" id="103762"/>
    <lineage>
        <taxon>Eukaryota</taxon>
        <taxon>Viridiplantae</taxon>
        <taxon>Streptophyta</taxon>
        <taxon>Embryophyta</taxon>
        <taxon>Tracheophyta</taxon>
        <taxon>Spermatophyta</taxon>
        <taxon>Magnoliopsida</taxon>
        <taxon>Liliopsida</taxon>
        <taxon>Poales</taxon>
        <taxon>Poaceae</taxon>
        <taxon>BOP clade</taxon>
        <taxon>Oryzoideae</taxon>
        <taxon>Oryzeae</taxon>
        <taxon>Zizaniinae</taxon>
        <taxon>Zizania</taxon>
    </lineage>
</organism>
<sequence>MDTKSHRKKKKKKSSVPDPSINAKAPSSDQKPRTSEHTEEREETAAASVGKPNKNKATNEIDDIFQANEIDDIFQATKSSSKKRKPRQQGEEEAVGAKRPKERPEEGKKSKKGKKGSKGKDRDTDDDEEGEEKRPRRRTADGLAIYSADELRFGKVDAGGTPLCPFDCDCCF</sequence>
<feature type="region of interest" description="Disordered" evidence="1">
    <location>
        <begin position="1"/>
        <end position="143"/>
    </location>
</feature>
<evidence type="ECO:0000313" key="3">
    <source>
        <dbReference type="Proteomes" id="UP000729402"/>
    </source>
</evidence>
<evidence type="ECO:0000313" key="2">
    <source>
        <dbReference type="EMBL" id="KAG8062214.1"/>
    </source>
</evidence>
<dbReference type="AlphaFoldDB" id="A0A8J5SUY3"/>